<comment type="caution">
    <text evidence="1">The sequence shown here is derived from an EMBL/GenBank/DDBJ whole genome shotgun (WGS) entry which is preliminary data.</text>
</comment>
<dbReference type="InterPro" id="IPR018721">
    <property type="entry name" value="DUF2252"/>
</dbReference>
<dbReference type="RefSeq" id="WP_135960414.1">
    <property type="nucleotide sequence ID" value="NZ_AQFR02000001.1"/>
</dbReference>
<dbReference type="AlphaFoldDB" id="A0A4S2BRD4"/>
<organism evidence="1 2">
    <name type="scientific">Lactobacillus intestinalis</name>
    <dbReference type="NCBI Taxonomy" id="151781"/>
    <lineage>
        <taxon>Bacteria</taxon>
        <taxon>Bacillati</taxon>
        <taxon>Bacillota</taxon>
        <taxon>Bacilli</taxon>
        <taxon>Lactobacillales</taxon>
        <taxon>Lactobacillaceae</taxon>
        <taxon>Lactobacillus</taxon>
    </lineage>
</organism>
<sequence length="458" mass="53193">MDKSFILKKFKIDKLCIKVDKKQLIKKGEKRAQQIPIDKITEYHPVKRNAVKMICAQESHMIPQLLPLRHKRMMQNYFSFLRGTVEVMVYDFLHTGKQTNIPVMICGDAHLNNFGFFASPERDLLFGLNDFDEARVGNWEFDLKRLMVSADLAGEINGYSKHDVHKILKKTAKSYKKGIKHANSLKVLKRYYRSYNIKELLEFAKDDKQMRKILKKIAKKAPHHNSNQVVKKHTEMVNGELRFKVDPPRAKKLNSQEYKKILDAFNQYRKNVSPAIRVLLSNFKVIDIIRYSVGVGSFGTRCYLVLLKGKDGSNLVLQIKEAVPCKYELLSMTIDEAKAQEAAEGKRVITGQEILQTFFDPFLGYTKTSDRCFYVRQFRDMKDSIDLTKLDKKSFGAYTRLCAFVLAAAHYQSPTAPMIYGYIKKSKKFSKKMTNWAEAYSEQVRQDYKAFKKYLHHA</sequence>
<dbReference type="PANTHER" id="PTHR39441">
    <property type="entry name" value="DUF2252 DOMAIN-CONTAINING PROTEIN"/>
    <property type="match status" value="1"/>
</dbReference>
<reference evidence="1 2" key="1">
    <citation type="submission" date="2019-04" db="EMBL/GenBank/DDBJ databases">
        <title>Microbes associate with the intestines of laboratory mice.</title>
        <authorList>
            <person name="Navarre W."/>
            <person name="Wong E."/>
            <person name="Huang K."/>
            <person name="Tropini C."/>
            <person name="Ng K."/>
            <person name="Yu B."/>
        </authorList>
    </citation>
    <scope>NUCLEOTIDE SEQUENCE [LARGE SCALE GENOMIC DNA]</scope>
    <source>
        <strain evidence="1 2">NM61_E11</strain>
    </source>
</reference>
<dbReference type="Proteomes" id="UP000309117">
    <property type="component" value="Unassembled WGS sequence"/>
</dbReference>
<proteinExistence type="predicted"/>
<evidence type="ECO:0000313" key="2">
    <source>
        <dbReference type="Proteomes" id="UP000309117"/>
    </source>
</evidence>
<accession>A0A4S2BRD4</accession>
<name>A0A4S2BRD4_9LACO</name>
<dbReference type="Pfam" id="PF10009">
    <property type="entry name" value="DUF2252"/>
    <property type="match status" value="1"/>
</dbReference>
<dbReference type="PANTHER" id="PTHR39441:SF1">
    <property type="entry name" value="DUF2252 DOMAIN-CONTAINING PROTEIN"/>
    <property type="match status" value="1"/>
</dbReference>
<gene>
    <name evidence="1" type="ORF">E5351_03220</name>
</gene>
<evidence type="ECO:0000313" key="1">
    <source>
        <dbReference type="EMBL" id="TGY16584.1"/>
    </source>
</evidence>
<protein>
    <submittedName>
        <fullName evidence="1">DUF2252 domain-containing protein</fullName>
    </submittedName>
</protein>
<dbReference type="EMBL" id="SRYV01000004">
    <property type="protein sequence ID" value="TGY16584.1"/>
    <property type="molecule type" value="Genomic_DNA"/>
</dbReference>